<keyword evidence="3" id="KW-1185">Reference proteome</keyword>
<dbReference type="AlphaFoldDB" id="A0A183FBK0"/>
<proteinExistence type="predicted"/>
<evidence type="ECO:0000313" key="4">
    <source>
        <dbReference type="WBParaSite" id="HPBE_0000354201-mRNA-1"/>
    </source>
</evidence>
<sequence>MTTIPRHEDVGVLTARDDLVPSMPGEEVESAAVITPEQERKEARYQKLSAIKSTYAVVENGATSLAKIDKDDSMLKLEKVLGYLKLAAEVVQPTMEHALAPRLEMTQFGAKPRLPKIQLYQRSKQKKHKKPVEDLHKELQTMRENATHYGGPNSEQ</sequence>
<dbReference type="EMBL" id="UZAH01010226">
    <property type="protein sequence ID" value="VDO36793.1"/>
    <property type="molecule type" value="Genomic_DNA"/>
</dbReference>
<gene>
    <name evidence="2" type="ORF">HPBE_LOCUS3543</name>
</gene>
<reference evidence="2 3" key="1">
    <citation type="submission" date="2018-11" db="EMBL/GenBank/DDBJ databases">
        <authorList>
            <consortium name="Pathogen Informatics"/>
        </authorList>
    </citation>
    <scope>NUCLEOTIDE SEQUENCE [LARGE SCALE GENOMIC DNA]</scope>
</reference>
<feature type="compositionally biased region" description="Basic and acidic residues" evidence="1">
    <location>
        <begin position="131"/>
        <end position="141"/>
    </location>
</feature>
<reference evidence="4" key="2">
    <citation type="submission" date="2019-09" db="UniProtKB">
        <authorList>
            <consortium name="WormBaseParasite"/>
        </authorList>
    </citation>
    <scope>IDENTIFICATION</scope>
</reference>
<dbReference type="WBParaSite" id="HPBE_0000354201-mRNA-1">
    <property type="protein sequence ID" value="HPBE_0000354201-mRNA-1"/>
    <property type="gene ID" value="HPBE_0000354201"/>
</dbReference>
<accession>A0A183FBK0</accession>
<feature type="region of interest" description="Disordered" evidence="1">
    <location>
        <begin position="120"/>
        <end position="156"/>
    </location>
</feature>
<dbReference type="Proteomes" id="UP000050761">
    <property type="component" value="Unassembled WGS sequence"/>
</dbReference>
<evidence type="ECO:0000313" key="3">
    <source>
        <dbReference type="Proteomes" id="UP000050761"/>
    </source>
</evidence>
<evidence type="ECO:0000256" key="1">
    <source>
        <dbReference type="SAM" id="MobiDB-lite"/>
    </source>
</evidence>
<protein>
    <submittedName>
        <fullName evidence="4">Gag-pol polyprotein</fullName>
    </submittedName>
</protein>
<name>A0A183FBK0_HELPZ</name>
<organism evidence="3 4">
    <name type="scientific">Heligmosomoides polygyrus</name>
    <name type="common">Parasitic roundworm</name>
    <dbReference type="NCBI Taxonomy" id="6339"/>
    <lineage>
        <taxon>Eukaryota</taxon>
        <taxon>Metazoa</taxon>
        <taxon>Ecdysozoa</taxon>
        <taxon>Nematoda</taxon>
        <taxon>Chromadorea</taxon>
        <taxon>Rhabditida</taxon>
        <taxon>Rhabditina</taxon>
        <taxon>Rhabditomorpha</taxon>
        <taxon>Strongyloidea</taxon>
        <taxon>Heligmosomidae</taxon>
        <taxon>Heligmosomoides</taxon>
    </lineage>
</organism>
<accession>A0A3P7W0B0</accession>
<evidence type="ECO:0000313" key="2">
    <source>
        <dbReference type="EMBL" id="VDO36793.1"/>
    </source>
</evidence>